<evidence type="ECO:0000313" key="2">
    <source>
        <dbReference type="Proteomes" id="UP000178943"/>
    </source>
</evidence>
<dbReference type="STRING" id="1817863.A2Y62_02880"/>
<sequence length="63" mass="7369">MTPIEIQRAGWEALKNQLGLVGALRFLLQYEKGEGDYTTLRRELFKDETVENLIERMKKEGKI</sequence>
<reference evidence="1 2" key="1">
    <citation type="journal article" date="2016" name="Nat. Commun.">
        <title>Thousands of microbial genomes shed light on interconnected biogeochemical processes in an aquifer system.</title>
        <authorList>
            <person name="Anantharaman K."/>
            <person name="Brown C.T."/>
            <person name="Hug L.A."/>
            <person name="Sharon I."/>
            <person name="Castelle C.J."/>
            <person name="Probst A.J."/>
            <person name="Thomas B.C."/>
            <person name="Singh A."/>
            <person name="Wilkins M.J."/>
            <person name="Karaoz U."/>
            <person name="Brodie E.L."/>
            <person name="Williams K.H."/>
            <person name="Hubbard S.S."/>
            <person name="Banfield J.F."/>
        </authorList>
    </citation>
    <scope>NUCLEOTIDE SEQUENCE [LARGE SCALE GENOMIC DNA]</scope>
</reference>
<dbReference type="AlphaFoldDB" id="A0A1F5VY73"/>
<protein>
    <submittedName>
        <fullName evidence="1">Uncharacterized protein</fullName>
    </submittedName>
</protein>
<organism evidence="1 2">
    <name type="scientific">Candidatus Fischerbacteria bacterium RBG_13_37_8</name>
    <dbReference type="NCBI Taxonomy" id="1817863"/>
    <lineage>
        <taxon>Bacteria</taxon>
        <taxon>Candidatus Fischeribacteriota</taxon>
    </lineage>
</organism>
<comment type="caution">
    <text evidence="1">The sequence shown here is derived from an EMBL/GenBank/DDBJ whole genome shotgun (WGS) entry which is preliminary data.</text>
</comment>
<dbReference type="Proteomes" id="UP000178943">
    <property type="component" value="Unassembled WGS sequence"/>
</dbReference>
<evidence type="ECO:0000313" key="1">
    <source>
        <dbReference type="EMBL" id="OGF68285.1"/>
    </source>
</evidence>
<dbReference type="EMBL" id="MFGW01000006">
    <property type="protein sequence ID" value="OGF68285.1"/>
    <property type="molecule type" value="Genomic_DNA"/>
</dbReference>
<accession>A0A1F5VY73</accession>
<gene>
    <name evidence="1" type="ORF">A2Y62_02880</name>
</gene>
<name>A0A1F5VY73_9BACT</name>
<proteinExistence type="predicted"/>